<evidence type="ECO:0000313" key="3">
    <source>
        <dbReference type="Proteomes" id="UP000194606"/>
    </source>
</evidence>
<dbReference type="AlphaFoldDB" id="A0A252CEP7"/>
<feature type="transmembrane region" description="Helical" evidence="1">
    <location>
        <begin position="44"/>
        <end position="64"/>
    </location>
</feature>
<protein>
    <submittedName>
        <fullName evidence="2">Uncharacterized protein</fullName>
    </submittedName>
</protein>
<gene>
    <name evidence="2" type="ORF">BZZ03_04545</name>
</gene>
<keyword evidence="1" id="KW-0812">Transmembrane</keyword>
<evidence type="ECO:0000313" key="2">
    <source>
        <dbReference type="EMBL" id="OUK05046.1"/>
    </source>
</evidence>
<comment type="caution">
    <text evidence="2">The sequence shown here is derived from an EMBL/GenBank/DDBJ whole genome shotgun (WGS) entry which is preliminary data.</text>
</comment>
<dbReference type="Proteomes" id="UP000194606">
    <property type="component" value="Unassembled WGS sequence"/>
</dbReference>
<name>A0A252CEP7_9LACT</name>
<keyword evidence="1" id="KW-0472">Membrane</keyword>
<sequence length="206" mass="23306">MTKNETVKCKNCGANEFVQEAGTTRCLYCQTEYISYPIHKSRKMIWLSLFILTLSLLIVMVFILKNTNLKTYKVEEKATAVNMSTKEVKLSKEKEYAEKNASTIEGLSLEKYDNIQIAALHRSPDKKEQYYAHGTLMKELIKELGPPEELVEYTQYYPGGAAVEGKANWSSGETLSDGSVGLYVIYDKDSDQILHKNLSASMYGLE</sequence>
<dbReference type="EMBL" id="MUIZ01000002">
    <property type="protein sequence ID" value="OUK05046.1"/>
    <property type="molecule type" value="Genomic_DNA"/>
</dbReference>
<evidence type="ECO:0000256" key="1">
    <source>
        <dbReference type="SAM" id="Phobius"/>
    </source>
</evidence>
<proteinExistence type="predicted"/>
<reference evidence="2 3" key="1">
    <citation type="submission" date="2017-02" db="EMBL/GenBank/DDBJ databases">
        <authorList>
            <person name="Peterson S.W."/>
        </authorList>
    </citation>
    <scope>NUCLEOTIDE SEQUENCE [LARGE SCALE GENOMIC DNA]</scope>
    <source>
        <strain evidence="2">159469</strain>
    </source>
</reference>
<keyword evidence="1" id="KW-1133">Transmembrane helix</keyword>
<organism evidence="2 3">
    <name type="scientific">Lactococcus petauri</name>
    <dbReference type="NCBI Taxonomy" id="1940789"/>
    <lineage>
        <taxon>Bacteria</taxon>
        <taxon>Bacillati</taxon>
        <taxon>Bacillota</taxon>
        <taxon>Bacilli</taxon>
        <taxon>Lactobacillales</taxon>
        <taxon>Streptococcaceae</taxon>
        <taxon>Lactococcus</taxon>
    </lineage>
</organism>
<accession>A0A252CEP7</accession>